<reference evidence="1" key="1">
    <citation type="submission" date="2020-04" db="EMBL/GenBank/DDBJ databases">
        <authorList>
            <person name="Alioto T."/>
            <person name="Alioto T."/>
            <person name="Gomez Garrido J."/>
        </authorList>
    </citation>
    <scope>NUCLEOTIDE SEQUENCE</scope>
    <source>
        <strain evidence="1">A484AB</strain>
    </source>
</reference>
<dbReference type="AlphaFoldDB" id="A0A6S7GQ02"/>
<evidence type="ECO:0000313" key="1">
    <source>
        <dbReference type="EMBL" id="CAB3992029.1"/>
    </source>
</evidence>
<dbReference type="OrthoDB" id="5947802at2759"/>
<keyword evidence="2" id="KW-1185">Reference proteome</keyword>
<dbReference type="Proteomes" id="UP001152795">
    <property type="component" value="Unassembled WGS sequence"/>
</dbReference>
<protein>
    <submittedName>
        <fullName evidence="1">Uncharacterized protein</fullName>
    </submittedName>
</protein>
<dbReference type="EMBL" id="CACRXK020001965">
    <property type="protein sequence ID" value="CAB3992029.1"/>
    <property type="molecule type" value="Genomic_DNA"/>
</dbReference>
<proteinExistence type="predicted"/>
<name>A0A6S7GQ02_PARCT</name>
<sequence>MKRKMCQGNIKRTPDEHLSETEMWSFLASAIDKKRAAKRRRPDMYREALLQRTVQRLNDEITERSMKRTKKRKSEEKYEWQDGPNGWCMTDCMNEDDDDLLATQ</sequence>
<comment type="caution">
    <text evidence="1">The sequence shown here is derived from an EMBL/GenBank/DDBJ whole genome shotgun (WGS) entry which is preliminary data.</text>
</comment>
<evidence type="ECO:0000313" key="2">
    <source>
        <dbReference type="Proteomes" id="UP001152795"/>
    </source>
</evidence>
<accession>A0A6S7GQ02</accession>
<gene>
    <name evidence="1" type="ORF">PACLA_8A003526</name>
</gene>
<organism evidence="1 2">
    <name type="scientific">Paramuricea clavata</name>
    <name type="common">Red gorgonian</name>
    <name type="synonym">Violescent sea-whip</name>
    <dbReference type="NCBI Taxonomy" id="317549"/>
    <lineage>
        <taxon>Eukaryota</taxon>
        <taxon>Metazoa</taxon>
        <taxon>Cnidaria</taxon>
        <taxon>Anthozoa</taxon>
        <taxon>Octocorallia</taxon>
        <taxon>Malacalcyonacea</taxon>
        <taxon>Plexauridae</taxon>
        <taxon>Paramuricea</taxon>
    </lineage>
</organism>